<evidence type="ECO:0000259" key="9">
    <source>
        <dbReference type="Pfam" id="PF25917"/>
    </source>
</evidence>
<organism evidence="12 13">
    <name type="scientific">Granulicella rosea</name>
    <dbReference type="NCBI Taxonomy" id="474952"/>
    <lineage>
        <taxon>Bacteria</taxon>
        <taxon>Pseudomonadati</taxon>
        <taxon>Acidobacteriota</taxon>
        <taxon>Terriglobia</taxon>
        <taxon>Terriglobales</taxon>
        <taxon>Acidobacteriaceae</taxon>
        <taxon>Granulicella</taxon>
    </lineage>
</organism>
<feature type="region of interest" description="Disordered" evidence="7">
    <location>
        <begin position="427"/>
        <end position="477"/>
    </location>
</feature>
<keyword evidence="4" id="KW-1003">Cell membrane</keyword>
<feature type="region of interest" description="Disordered" evidence="7">
    <location>
        <begin position="1"/>
        <end position="25"/>
    </location>
</feature>
<feature type="domain" description="Multidrug resistance protein MdtA-like C-terminal permuted SH3" evidence="11">
    <location>
        <begin position="398"/>
        <end position="430"/>
    </location>
</feature>
<evidence type="ECO:0000256" key="5">
    <source>
        <dbReference type="ARBA" id="ARBA00022519"/>
    </source>
</evidence>
<proteinExistence type="inferred from homology"/>
<feature type="compositionally biased region" description="Low complexity" evidence="7">
    <location>
        <begin position="454"/>
        <end position="467"/>
    </location>
</feature>
<dbReference type="Gene3D" id="2.40.50.100">
    <property type="match status" value="1"/>
</dbReference>
<dbReference type="Pfam" id="PF25876">
    <property type="entry name" value="HH_MFP_RND"/>
    <property type="match status" value="1"/>
</dbReference>
<dbReference type="NCBIfam" id="TIGR01730">
    <property type="entry name" value="RND_mfp"/>
    <property type="match status" value="1"/>
</dbReference>
<dbReference type="Pfam" id="PF25967">
    <property type="entry name" value="RND-MFP_C"/>
    <property type="match status" value="1"/>
</dbReference>
<feature type="region of interest" description="Disordered" evidence="7">
    <location>
        <begin position="360"/>
        <end position="393"/>
    </location>
</feature>
<feature type="domain" description="Multidrug resistance protein MdtA-like beta-barrel" evidence="10">
    <location>
        <begin position="251"/>
        <end position="330"/>
    </location>
</feature>
<keyword evidence="6" id="KW-0472">Membrane</keyword>
<evidence type="ECO:0000313" key="12">
    <source>
        <dbReference type="EMBL" id="SNT19840.1"/>
    </source>
</evidence>
<evidence type="ECO:0000313" key="13">
    <source>
        <dbReference type="Proteomes" id="UP000198356"/>
    </source>
</evidence>
<dbReference type="AlphaFoldDB" id="A0A239KP81"/>
<dbReference type="EMBL" id="FZOU01000005">
    <property type="protein sequence ID" value="SNT19840.1"/>
    <property type="molecule type" value="Genomic_DNA"/>
</dbReference>
<accession>A0A239KP81</accession>
<sequence>MSPAHTSETIENEKPALPAPAPQLALPEPAKGGGLKKFLIALILLAAIGGAWWKIQQNNAETKLAANKEDRAKGGAAIPVTAAAVQVKTMPIYLTALGTVTAYNSVTVKTRVDGQLLTVAVREGQAVRKGQLLAQIDPAPYAAAVAQAEGQLAKDQASADYANVESKRYQDLYAAGVVSKDSAQTQASSAGQISGAIMADKAAIQAAKVNLAYTHITSPIDGVVGLRQVDPGNIVHASDTTGLLIVNQLHPISVIFTLPEDQLPEVQKAMGQRKLVAKAFDRSQTTHLADGTVLTLDNSIDTTTGTDKVKAVFDNTENTLFPNQFVNIQLILQNRPNSIVIPAAALSTGTQGNFVYVVKEGTPPADPDKPKKTKAVDAAPAADGAEAPPAAKGPSYYVEVRPVVVDLTEGTNVILKSGLEAGEQVVTDGQEKLKNHSKVSPKVSKKSEAGPKEAQANPDAPSSPDAAAGHKGHKKGQ</sequence>
<dbReference type="Gene3D" id="2.40.30.170">
    <property type="match status" value="1"/>
</dbReference>
<comment type="similarity">
    <text evidence="2">Belongs to the membrane fusion protein (MFP) (TC 8.A.1) family.</text>
</comment>
<dbReference type="Gene3D" id="2.40.420.20">
    <property type="match status" value="1"/>
</dbReference>
<dbReference type="InterPro" id="IPR058626">
    <property type="entry name" value="MdtA-like_b-barrel"/>
</dbReference>
<dbReference type="Pfam" id="PF25917">
    <property type="entry name" value="BSH_RND"/>
    <property type="match status" value="1"/>
</dbReference>
<dbReference type="SUPFAM" id="SSF111369">
    <property type="entry name" value="HlyD-like secretion proteins"/>
    <property type="match status" value="1"/>
</dbReference>
<dbReference type="InterPro" id="IPR058625">
    <property type="entry name" value="MdtA-like_BSH"/>
</dbReference>
<comment type="subcellular location">
    <subcellularLocation>
        <location evidence="1">Cell membrane</location>
    </subcellularLocation>
</comment>
<evidence type="ECO:0000256" key="6">
    <source>
        <dbReference type="ARBA" id="ARBA00023136"/>
    </source>
</evidence>
<evidence type="ECO:0000259" key="8">
    <source>
        <dbReference type="Pfam" id="PF25876"/>
    </source>
</evidence>
<feature type="domain" description="Multidrug resistance protein MdtA-like barrel-sandwich hybrid" evidence="9">
    <location>
        <begin position="104"/>
        <end position="246"/>
    </location>
</feature>
<name>A0A239KP81_9BACT</name>
<evidence type="ECO:0000256" key="2">
    <source>
        <dbReference type="ARBA" id="ARBA00009477"/>
    </source>
</evidence>
<keyword evidence="3" id="KW-0813">Transport</keyword>
<feature type="domain" description="Multidrug resistance protein MdtA-like alpha-helical hairpin" evidence="8">
    <location>
        <begin position="145"/>
        <end position="214"/>
    </location>
</feature>
<dbReference type="GO" id="GO:0015562">
    <property type="term" value="F:efflux transmembrane transporter activity"/>
    <property type="evidence" value="ECO:0007669"/>
    <property type="project" value="TreeGrafter"/>
</dbReference>
<dbReference type="PANTHER" id="PTHR30469:SF12">
    <property type="entry name" value="MULTIDRUG RESISTANCE PROTEIN MDTA"/>
    <property type="match status" value="1"/>
</dbReference>
<evidence type="ECO:0000259" key="11">
    <source>
        <dbReference type="Pfam" id="PF25967"/>
    </source>
</evidence>
<dbReference type="Gene3D" id="1.10.287.470">
    <property type="entry name" value="Helix hairpin bin"/>
    <property type="match status" value="1"/>
</dbReference>
<gene>
    <name evidence="12" type="ORF">SAMN05421770_105102</name>
</gene>
<evidence type="ECO:0000256" key="1">
    <source>
        <dbReference type="ARBA" id="ARBA00004236"/>
    </source>
</evidence>
<dbReference type="InterPro" id="IPR058627">
    <property type="entry name" value="MdtA-like_C"/>
</dbReference>
<keyword evidence="13" id="KW-1185">Reference proteome</keyword>
<dbReference type="InterPro" id="IPR058624">
    <property type="entry name" value="MdtA-like_HH"/>
</dbReference>
<dbReference type="GO" id="GO:1990281">
    <property type="term" value="C:efflux pump complex"/>
    <property type="evidence" value="ECO:0007669"/>
    <property type="project" value="TreeGrafter"/>
</dbReference>
<evidence type="ECO:0000256" key="3">
    <source>
        <dbReference type="ARBA" id="ARBA00022448"/>
    </source>
</evidence>
<dbReference type="PANTHER" id="PTHR30469">
    <property type="entry name" value="MULTIDRUG RESISTANCE PROTEIN MDTA"/>
    <property type="match status" value="1"/>
</dbReference>
<reference evidence="12 13" key="1">
    <citation type="submission" date="2017-06" db="EMBL/GenBank/DDBJ databases">
        <authorList>
            <person name="Kim H.J."/>
            <person name="Triplett B.A."/>
        </authorList>
    </citation>
    <scope>NUCLEOTIDE SEQUENCE [LARGE SCALE GENOMIC DNA]</scope>
    <source>
        <strain evidence="12 13">DSM 18704</strain>
    </source>
</reference>
<keyword evidence="5" id="KW-0997">Cell inner membrane</keyword>
<evidence type="ECO:0000256" key="4">
    <source>
        <dbReference type="ARBA" id="ARBA00022475"/>
    </source>
</evidence>
<feature type="compositionally biased region" description="Low complexity" evidence="7">
    <location>
        <begin position="376"/>
        <end position="393"/>
    </location>
</feature>
<evidence type="ECO:0000259" key="10">
    <source>
        <dbReference type="Pfam" id="PF25944"/>
    </source>
</evidence>
<protein>
    <submittedName>
        <fullName evidence="12">Membrane fusion protein, multidrug efflux system</fullName>
    </submittedName>
</protein>
<dbReference type="Pfam" id="PF25944">
    <property type="entry name" value="Beta-barrel_RND"/>
    <property type="match status" value="1"/>
</dbReference>
<evidence type="ECO:0000256" key="7">
    <source>
        <dbReference type="SAM" id="MobiDB-lite"/>
    </source>
</evidence>
<dbReference type="Proteomes" id="UP000198356">
    <property type="component" value="Unassembled WGS sequence"/>
</dbReference>
<dbReference type="InterPro" id="IPR006143">
    <property type="entry name" value="RND_pump_MFP"/>
</dbReference>